<gene>
    <name evidence="2" type="ORF">LTRI10_LOCUS41808</name>
</gene>
<keyword evidence="3" id="KW-1185">Reference proteome</keyword>
<protein>
    <submittedName>
        <fullName evidence="2">Uncharacterized protein</fullName>
    </submittedName>
</protein>
<proteinExistence type="predicted"/>
<dbReference type="Proteomes" id="UP001497516">
    <property type="component" value="Chromosome 7"/>
</dbReference>
<feature type="compositionally biased region" description="Acidic residues" evidence="1">
    <location>
        <begin position="8"/>
        <end position="23"/>
    </location>
</feature>
<evidence type="ECO:0000313" key="2">
    <source>
        <dbReference type="EMBL" id="CAL1401767.1"/>
    </source>
</evidence>
<sequence>MDGKEKEEVEEEEVSIEEGEDLDYSQGAERIEEGGREVEDEVEVASGVQDEDEVGVDEASTSYKCYVSFPPDLDALLEKDPFETLCQSKAKPSEIPLGGCDGSQSSLHYMVWGKENEEERKKERSRGWSLMTTQVHEPSIMDSSKARDLRHHLINEKLNFKEVLGWTET</sequence>
<accession>A0AAV2FUZ0</accession>
<name>A0AAV2FUZ0_9ROSI</name>
<dbReference type="EMBL" id="OZ034820">
    <property type="protein sequence ID" value="CAL1401767.1"/>
    <property type="molecule type" value="Genomic_DNA"/>
</dbReference>
<feature type="region of interest" description="Disordered" evidence="1">
    <location>
        <begin position="1"/>
        <end position="57"/>
    </location>
</feature>
<organism evidence="2 3">
    <name type="scientific">Linum trigynum</name>
    <dbReference type="NCBI Taxonomy" id="586398"/>
    <lineage>
        <taxon>Eukaryota</taxon>
        <taxon>Viridiplantae</taxon>
        <taxon>Streptophyta</taxon>
        <taxon>Embryophyta</taxon>
        <taxon>Tracheophyta</taxon>
        <taxon>Spermatophyta</taxon>
        <taxon>Magnoliopsida</taxon>
        <taxon>eudicotyledons</taxon>
        <taxon>Gunneridae</taxon>
        <taxon>Pentapetalae</taxon>
        <taxon>rosids</taxon>
        <taxon>fabids</taxon>
        <taxon>Malpighiales</taxon>
        <taxon>Linaceae</taxon>
        <taxon>Linum</taxon>
    </lineage>
</organism>
<reference evidence="2 3" key="1">
    <citation type="submission" date="2024-04" db="EMBL/GenBank/DDBJ databases">
        <authorList>
            <person name="Fracassetti M."/>
        </authorList>
    </citation>
    <scope>NUCLEOTIDE SEQUENCE [LARGE SCALE GENOMIC DNA]</scope>
</reference>
<dbReference type="AlphaFoldDB" id="A0AAV2FUZ0"/>
<evidence type="ECO:0000313" key="3">
    <source>
        <dbReference type="Proteomes" id="UP001497516"/>
    </source>
</evidence>
<evidence type="ECO:0000256" key="1">
    <source>
        <dbReference type="SAM" id="MobiDB-lite"/>
    </source>
</evidence>
<feature type="compositionally biased region" description="Acidic residues" evidence="1">
    <location>
        <begin position="38"/>
        <end position="56"/>
    </location>
</feature>